<evidence type="ECO:0000313" key="2">
    <source>
        <dbReference type="EMBL" id="QHU32746.1"/>
    </source>
</evidence>
<proteinExistence type="predicted"/>
<reference evidence="2" key="1">
    <citation type="journal article" date="2020" name="Nature">
        <title>Giant virus diversity and host interactions through global metagenomics.</title>
        <authorList>
            <person name="Schulz F."/>
            <person name="Roux S."/>
            <person name="Paez-Espino D."/>
            <person name="Jungbluth S."/>
            <person name="Walsh D.A."/>
            <person name="Denef V.J."/>
            <person name="McMahon K.D."/>
            <person name="Konstantinidis K.T."/>
            <person name="Eloe-Fadrosh E.A."/>
            <person name="Kyrpides N.C."/>
            <person name="Woyke T."/>
        </authorList>
    </citation>
    <scope>NUCLEOTIDE SEQUENCE</scope>
    <source>
        <strain evidence="2">GVMAG-M-3300027969-2</strain>
    </source>
</reference>
<accession>A0A6C0LPA3</accession>
<dbReference type="AlphaFoldDB" id="A0A6C0LPA3"/>
<dbReference type="EMBL" id="MN740541">
    <property type="protein sequence ID" value="QHU32746.1"/>
    <property type="molecule type" value="Genomic_DNA"/>
</dbReference>
<sequence>MSRQTRKTQRYKSRRNMKKRNNKTSKRGGFFHLTRFKTYKTYNAELEKKLKDEFNFTDAECLYIKLYSMNKHGLDKIDPVFSTGLQEKLDILKTQNKNVNRALNDVDTLKQFLRNKVCIRGVGTLSSGRRVEKSSECRQLCINLHILVGIDDCSPHETCNVGDYNEYAGKCGNKSIHELFTIQQSNQN</sequence>
<evidence type="ECO:0000256" key="1">
    <source>
        <dbReference type="SAM" id="MobiDB-lite"/>
    </source>
</evidence>
<protein>
    <submittedName>
        <fullName evidence="2">Uncharacterized protein</fullName>
    </submittedName>
</protein>
<organism evidence="2">
    <name type="scientific">viral metagenome</name>
    <dbReference type="NCBI Taxonomy" id="1070528"/>
    <lineage>
        <taxon>unclassified sequences</taxon>
        <taxon>metagenomes</taxon>
        <taxon>organismal metagenomes</taxon>
    </lineage>
</organism>
<feature type="region of interest" description="Disordered" evidence="1">
    <location>
        <begin position="1"/>
        <end position="26"/>
    </location>
</feature>
<name>A0A6C0LPA3_9ZZZZ</name>